<comment type="similarity">
    <text evidence="6">Belongs to the Vsr family.</text>
</comment>
<feature type="domain" description="DUF559" evidence="7">
    <location>
        <begin position="113"/>
        <end position="154"/>
    </location>
</feature>
<dbReference type="InterPro" id="IPR004603">
    <property type="entry name" value="DNA_mismatch_endonuc_vsr"/>
</dbReference>
<keyword evidence="2 8" id="KW-0255">Endonuclease</keyword>
<dbReference type="Pfam" id="PF04480">
    <property type="entry name" value="DUF559"/>
    <property type="match status" value="1"/>
</dbReference>
<dbReference type="SUPFAM" id="SSF52980">
    <property type="entry name" value="Restriction endonuclease-like"/>
    <property type="match status" value="1"/>
</dbReference>
<dbReference type="Pfam" id="PF03852">
    <property type="entry name" value="Vsr"/>
    <property type="match status" value="1"/>
</dbReference>
<gene>
    <name evidence="8" type="ORF">SAMN05421827_10963</name>
</gene>
<keyword evidence="1" id="KW-0540">Nuclease</keyword>
<name>A0A1G7W1S9_9SPHI</name>
<evidence type="ECO:0000313" key="9">
    <source>
        <dbReference type="Proteomes" id="UP000199643"/>
    </source>
</evidence>
<reference evidence="9" key="1">
    <citation type="submission" date="2016-10" db="EMBL/GenBank/DDBJ databases">
        <authorList>
            <person name="Varghese N."/>
            <person name="Submissions S."/>
        </authorList>
    </citation>
    <scope>NUCLEOTIDE SEQUENCE [LARGE SCALE GENOMIC DNA]</scope>
    <source>
        <strain evidence="9">DSM 17933</strain>
    </source>
</reference>
<sequence>MEPKPYREEEDIKVPRFEESAGFYTTTQRSKNMSKIKAKNSLPELKLRKALWAKNVRFRLHPKNFPGKPDLVINKYRLAIFVDGDFWHGYKWAEKKLAIKTNSGFWIPKIERNIQRDKYVNQQLNAKGYTVMRFWENEVKEHLTACVNQVLLYIEAARAGAIPQFDD</sequence>
<dbReference type="STRING" id="405671.SAMN05421827_10963"/>
<dbReference type="NCBIfam" id="TIGR00632">
    <property type="entry name" value="vsr"/>
    <property type="match status" value="1"/>
</dbReference>
<dbReference type="Gene3D" id="3.40.960.10">
    <property type="entry name" value="VSR Endonuclease"/>
    <property type="match status" value="1"/>
</dbReference>
<evidence type="ECO:0000259" key="7">
    <source>
        <dbReference type="Pfam" id="PF04480"/>
    </source>
</evidence>
<dbReference type="GO" id="GO:0006298">
    <property type="term" value="P:mismatch repair"/>
    <property type="evidence" value="ECO:0007669"/>
    <property type="project" value="InterPro"/>
</dbReference>
<dbReference type="GO" id="GO:0016787">
    <property type="term" value="F:hydrolase activity"/>
    <property type="evidence" value="ECO:0007669"/>
    <property type="project" value="UniProtKB-KW"/>
</dbReference>
<dbReference type="AlphaFoldDB" id="A0A1G7W1S9"/>
<protein>
    <submittedName>
        <fullName evidence="8">DNA mismatch endonuclease, patch repair protein</fullName>
    </submittedName>
</protein>
<evidence type="ECO:0000256" key="4">
    <source>
        <dbReference type="ARBA" id="ARBA00022801"/>
    </source>
</evidence>
<dbReference type="GO" id="GO:0004519">
    <property type="term" value="F:endonuclease activity"/>
    <property type="evidence" value="ECO:0007669"/>
    <property type="project" value="UniProtKB-KW"/>
</dbReference>
<evidence type="ECO:0000256" key="1">
    <source>
        <dbReference type="ARBA" id="ARBA00022722"/>
    </source>
</evidence>
<dbReference type="CDD" id="cd00221">
    <property type="entry name" value="Vsr"/>
    <property type="match status" value="1"/>
</dbReference>
<dbReference type="RefSeq" id="WP_090500441.1">
    <property type="nucleotide sequence ID" value="NZ_FNCH01000009.1"/>
</dbReference>
<evidence type="ECO:0000256" key="3">
    <source>
        <dbReference type="ARBA" id="ARBA00022763"/>
    </source>
</evidence>
<dbReference type="InterPro" id="IPR007569">
    <property type="entry name" value="DUF559"/>
</dbReference>
<dbReference type="InterPro" id="IPR011335">
    <property type="entry name" value="Restrct_endonuc-II-like"/>
</dbReference>
<proteinExistence type="inferred from homology"/>
<keyword evidence="3" id="KW-0227">DNA damage</keyword>
<dbReference type="Proteomes" id="UP000199643">
    <property type="component" value="Unassembled WGS sequence"/>
</dbReference>
<evidence type="ECO:0000256" key="6">
    <source>
        <dbReference type="ARBA" id="ARBA00029466"/>
    </source>
</evidence>
<keyword evidence="9" id="KW-1185">Reference proteome</keyword>
<accession>A0A1G7W1S9</accession>
<organism evidence="8 9">
    <name type="scientific">Pedobacter terrae</name>
    <dbReference type="NCBI Taxonomy" id="405671"/>
    <lineage>
        <taxon>Bacteria</taxon>
        <taxon>Pseudomonadati</taxon>
        <taxon>Bacteroidota</taxon>
        <taxon>Sphingobacteriia</taxon>
        <taxon>Sphingobacteriales</taxon>
        <taxon>Sphingobacteriaceae</taxon>
        <taxon>Pedobacter</taxon>
    </lineage>
</organism>
<evidence type="ECO:0000313" key="8">
    <source>
        <dbReference type="EMBL" id="SDG65982.1"/>
    </source>
</evidence>
<evidence type="ECO:0000256" key="2">
    <source>
        <dbReference type="ARBA" id="ARBA00022759"/>
    </source>
</evidence>
<dbReference type="EMBL" id="FNCH01000009">
    <property type="protein sequence ID" value="SDG65982.1"/>
    <property type="molecule type" value="Genomic_DNA"/>
</dbReference>
<keyword evidence="4" id="KW-0378">Hydrolase</keyword>
<evidence type="ECO:0000256" key="5">
    <source>
        <dbReference type="ARBA" id="ARBA00023204"/>
    </source>
</evidence>
<dbReference type="OrthoDB" id="9801520at2"/>
<keyword evidence="5" id="KW-0234">DNA repair</keyword>